<evidence type="ECO:0000313" key="3">
    <source>
        <dbReference type="Proteomes" id="UP001317532"/>
    </source>
</evidence>
<dbReference type="EMBL" id="AP025523">
    <property type="protein sequence ID" value="BDE05127.1"/>
    <property type="molecule type" value="Genomic_DNA"/>
</dbReference>
<evidence type="ECO:0000256" key="1">
    <source>
        <dbReference type="SAM" id="SignalP"/>
    </source>
</evidence>
<feature type="chain" id="PRO_5043005427" description="CHRD domain-containing protein" evidence="1">
    <location>
        <begin position="24"/>
        <end position="128"/>
    </location>
</feature>
<reference evidence="2 3" key="1">
    <citation type="journal article" date="2022" name="ISME Commun">
        <title>Vulcanimicrobium alpinus gen. nov. sp. nov., the first cultivated representative of the candidate phylum 'Eremiobacterota', is a metabolically versatile aerobic anoxygenic phototroph.</title>
        <authorList>
            <person name="Yabe S."/>
            <person name="Muto K."/>
            <person name="Abe K."/>
            <person name="Yokota A."/>
            <person name="Staudigel H."/>
            <person name="Tebo B.M."/>
        </authorList>
    </citation>
    <scope>NUCLEOTIDE SEQUENCE [LARGE SCALE GENOMIC DNA]</scope>
    <source>
        <strain evidence="2 3">WC8-2</strain>
    </source>
</reference>
<protein>
    <recommendedName>
        <fullName evidence="4">CHRD domain-containing protein</fullName>
    </recommendedName>
</protein>
<feature type="signal peptide" evidence="1">
    <location>
        <begin position="1"/>
        <end position="23"/>
    </location>
</feature>
<dbReference type="Proteomes" id="UP001317532">
    <property type="component" value="Chromosome"/>
</dbReference>
<dbReference type="AlphaFoldDB" id="A0AAN2C917"/>
<keyword evidence="1" id="KW-0732">Signal</keyword>
<name>A0AAN2C917_UNVUL</name>
<evidence type="ECO:0000313" key="2">
    <source>
        <dbReference type="EMBL" id="BDE05127.1"/>
    </source>
</evidence>
<dbReference type="KEGG" id="vab:WPS_04030"/>
<organism evidence="2 3">
    <name type="scientific">Vulcanimicrobium alpinum</name>
    <dbReference type="NCBI Taxonomy" id="3016050"/>
    <lineage>
        <taxon>Bacteria</taxon>
        <taxon>Bacillati</taxon>
        <taxon>Vulcanimicrobiota</taxon>
        <taxon>Vulcanimicrobiia</taxon>
        <taxon>Vulcanimicrobiales</taxon>
        <taxon>Vulcanimicrobiaceae</taxon>
        <taxon>Vulcanimicrobium</taxon>
    </lineage>
</organism>
<keyword evidence="3" id="KW-1185">Reference proteome</keyword>
<gene>
    <name evidence="2" type="ORF">WPS_04030</name>
</gene>
<sequence length="128" mass="12945">MRSRIAMIGAAFAAIGLGAPALALNNPLVAPIRPVNGTTVHGNVTLFQLGGNVQVGLNVTGTGATPSSVDVRKGTCSSYAQAAKWPLGTAQETRLPNTTLQALVGDVVLIHKTSEETSPVVGCAAIKG</sequence>
<proteinExistence type="predicted"/>
<dbReference type="RefSeq" id="WP_317996191.1">
    <property type="nucleotide sequence ID" value="NZ_AP025523.1"/>
</dbReference>
<evidence type="ECO:0008006" key="4">
    <source>
        <dbReference type="Google" id="ProtNLM"/>
    </source>
</evidence>
<accession>A0AAN2C917</accession>